<dbReference type="Pfam" id="PF08748">
    <property type="entry name" value="Phage_TAC_4"/>
    <property type="match status" value="1"/>
</dbReference>
<dbReference type="KEGG" id="vg:26516120"/>
<keyword evidence="2" id="KW-1185">Reference proteome</keyword>
<dbReference type="InterPro" id="IPR014859">
    <property type="entry name" value="Phage_TAC_4"/>
</dbReference>
<dbReference type="GeneID" id="26516120"/>
<evidence type="ECO:0008006" key="3">
    <source>
        <dbReference type="Google" id="ProtNLM"/>
    </source>
</evidence>
<dbReference type="EMBL" id="KT968831">
    <property type="protein sequence ID" value="ALP47888.1"/>
    <property type="molecule type" value="Genomic_DNA"/>
</dbReference>
<dbReference type="Proteomes" id="UP000201818">
    <property type="component" value="Segment"/>
</dbReference>
<dbReference type="RefSeq" id="YP_009187464.1">
    <property type="nucleotide sequence ID" value="NC_028657.1"/>
</dbReference>
<organism evidence="1 2">
    <name type="scientific">Pseudomonas phage YMC11/02/R656</name>
    <dbReference type="NCBI Taxonomy" id="1755689"/>
    <lineage>
        <taxon>Viruses</taxon>
        <taxon>Duplodnaviria</taxon>
        <taxon>Heunggongvirae</taxon>
        <taxon>Uroviricota</taxon>
        <taxon>Caudoviricetes</taxon>
        <taxon>Bugaksanvirus</taxon>
        <taxon>Bugaksanvirus R656</taxon>
    </lineage>
</organism>
<proteinExistence type="predicted"/>
<name>A0A0S2SYT8_9CAUD</name>
<gene>
    <name evidence="1" type="ORF">BPPAER656_00670</name>
</gene>
<protein>
    <recommendedName>
        <fullName evidence="3">Tail assembly chaperone</fullName>
    </recommendedName>
</protein>
<sequence length="105" mass="11548">MSKVKFSLDPKPTFIAPVPIPLHGGGSAEVKFTFKHMPKDDLDAFLKGVGELSDREAIMSVAAGWELDDAFNDENVQRLLQNYLGAGPTVVRVYMEQITQARLGN</sequence>
<evidence type="ECO:0000313" key="2">
    <source>
        <dbReference type="Proteomes" id="UP000201818"/>
    </source>
</evidence>
<accession>A0A0S2SYT8</accession>
<reference evidence="1 2" key="1">
    <citation type="submission" date="2015-10" db="EMBL/GenBank/DDBJ databases">
        <title>Complete Genome Sequence of the Pseudomonas phage YMC11/02/R656_PAE_BP.</title>
        <authorList>
            <person name="Jeon J."/>
            <person name="Yong D."/>
            <person name="Lee K."/>
        </authorList>
    </citation>
    <scope>NUCLEOTIDE SEQUENCE [LARGE SCALE GENOMIC DNA]</scope>
</reference>
<evidence type="ECO:0000313" key="1">
    <source>
        <dbReference type="EMBL" id="ALP47888.1"/>
    </source>
</evidence>
<dbReference type="OrthoDB" id="13726at10239"/>